<gene>
    <name evidence="1" type="ORF">Cha6605_4742</name>
</gene>
<proteinExistence type="predicted"/>
<name>K9ULW7_CHAP6</name>
<dbReference type="Pfam" id="PF07611">
    <property type="entry name" value="DUF1574"/>
    <property type="match status" value="1"/>
</dbReference>
<dbReference type="InterPro" id="IPR011468">
    <property type="entry name" value="DUF1574"/>
</dbReference>
<organism evidence="1 2">
    <name type="scientific">Chamaesiphon minutus (strain ATCC 27169 / PCC 6605)</name>
    <dbReference type="NCBI Taxonomy" id="1173020"/>
    <lineage>
        <taxon>Bacteria</taxon>
        <taxon>Bacillati</taxon>
        <taxon>Cyanobacteriota</taxon>
        <taxon>Cyanophyceae</taxon>
        <taxon>Gomontiellales</taxon>
        <taxon>Chamaesiphonaceae</taxon>
        <taxon>Chamaesiphon</taxon>
    </lineage>
</organism>
<dbReference type="KEGG" id="cmp:Cha6605_4742"/>
<evidence type="ECO:0000313" key="1">
    <source>
        <dbReference type="EMBL" id="AFY95658.1"/>
    </source>
</evidence>
<dbReference type="SUPFAM" id="SSF52266">
    <property type="entry name" value="SGNH hydrolase"/>
    <property type="match status" value="1"/>
</dbReference>
<evidence type="ECO:0008006" key="3">
    <source>
        <dbReference type="Google" id="ProtNLM"/>
    </source>
</evidence>
<evidence type="ECO:0000313" key="2">
    <source>
        <dbReference type="Proteomes" id="UP000010366"/>
    </source>
</evidence>
<dbReference type="HOGENOM" id="CLU_298242_0_0_3"/>
<dbReference type="STRING" id="1173020.Cha6605_4742"/>
<accession>K9ULW7</accession>
<dbReference type="Proteomes" id="UP000010366">
    <property type="component" value="Chromosome"/>
</dbReference>
<reference evidence="1 2" key="1">
    <citation type="submission" date="2012-05" db="EMBL/GenBank/DDBJ databases">
        <title>Finished chromosome of genome of Chamaesiphon sp. PCC 6605.</title>
        <authorList>
            <consortium name="US DOE Joint Genome Institute"/>
            <person name="Gugger M."/>
            <person name="Coursin T."/>
            <person name="Rippka R."/>
            <person name="Tandeau De Marsac N."/>
            <person name="Huntemann M."/>
            <person name="Wei C.-L."/>
            <person name="Han J."/>
            <person name="Detter J.C."/>
            <person name="Han C."/>
            <person name="Tapia R."/>
            <person name="Chen A."/>
            <person name="Kyrpides N."/>
            <person name="Mavromatis K."/>
            <person name="Markowitz V."/>
            <person name="Szeto E."/>
            <person name="Ivanova N."/>
            <person name="Pagani I."/>
            <person name="Pati A."/>
            <person name="Goodwin L."/>
            <person name="Nordberg H.P."/>
            <person name="Cantor M.N."/>
            <person name="Hua S.X."/>
            <person name="Woyke T."/>
            <person name="Kerfeld C.A."/>
        </authorList>
    </citation>
    <scope>NUCLEOTIDE SEQUENCE [LARGE SCALE GENOMIC DNA]</scope>
    <source>
        <strain evidence="2">ATCC 27169 / PCC 6605</strain>
    </source>
</reference>
<dbReference type="eggNOG" id="COG2755">
    <property type="taxonomic scope" value="Bacteria"/>
</dbReference>
<keyword evidence="2" id="KW-1185">Reference proteome</keyword>
<dbReference type="EMBL" id="CP003600">
    <property type="protein sequence ID" value="AFY95658.1"/>
    <property type="molecule type" value="Genomic_DNA"/>
</dbReference>
<protein>
    <recommendedName>
        <fullName evidence="3">DUF1574 domain-containing protein</fullName>
    </recommendedName>
</protein>
<dbReference type="RefSeq" id="WP_015161754.1">
    <property type="nucleotide sequence ID" value="NC_019697.1"/>
</dbReference>
<dbReference type="OrthoDB" id="453133at2"/>
<dbReference type="AlphaFoldDB" id="K9ULW7"/>
<sequence>MTEPTYLEPDRYDLSSPLIGFDSPLESSQTQPFEISPPDSTATNQLIFRSLTQILSPLGVKFKFSIQSLVPMSAAASSDSQEHTILQSPDLCFQALEYRLLIVCFSPTSLDSQLIAEPLARALRGIELQGFQEAIIQYSRFSALQSAPTSTQLADWRLRVDLTPPATKLSRWARWGDVQAITQLLNVALASADIQISTVLKNLTLQIFCTLKHERDGKFPAKKIVLDAIAPLLISLTPQGIQGATIYGVQLQPELGGQIESPPVWIHWLDLPALGDPKFSLTPIILASRGDEDALTFILERLLNPDLERFLDIGGVSLSLLHRHHLLHVMSEAPICPIQSQVATTVVKVLQQLALPGIKGVRVHGRISGYSISQWTYGVDFNLLPLELPPVVLERQFIPTPLLPKVGLSERISKYLVKTGIWKPQLTIDSTSQLAYQPRFQWQPSLLLFIAGLGCTIASNMAIESVMKSRQIVADAVVASPQLSFNNPLLEQKLAQYQLRCLQHGVPDVLIVGSSRAMRGIDPQVLRRSFFTNRPNLQIYNFGINGATAQVVDTILRQLLTPQQLPKLVIWADGARAFNSGRTDRTYETIATSDRYRQLARMLGFKNNTSTLFQAQSAFQTTYQAIDTAIDRRLASVSLAYNRRDTLKNWLRATVPEIEQLTDRDALNDVDLATMINERDIDFDGFLPLDLQFDPDTYYQKYTKVTGDNDGDYLNFQLHGNQDRALHQTIELLAASKVPLVFVNMPLSDLYLDKVRRQYETSFQQYMQQLMADGKLTFIDMADFSSKKYARFSDPSHLNKFGAIEVSKHLATAKGIKW</sequence>
<dbReference type="PATRIC" id="fig|1173020.3.peg.5417"/>